<organism evidence="2 3">
    <name type="scientific">Anaerobacillus alkalidiazotrophicus</name>
    <dbReference type="NCBI Taxonomy" id="472963"/>
    <lineage>
        <taxon>Bacteria</taxon>
        <taxon>Bacillati</taxon>
        <taxon>Bacillota</taxon>
        <taxon>Bacilli</taxon>
        <taxon>Bacillales</taxon>
        <taxon>Bacillaceae</taxon>
        <taxon>Anaerobacillus</taxon>
    </lineage>
</organism>
<keyword evidence="1" id="KW-0812">Transmembrane</keyword>
<sequence length="96" mass="11189">MNFTVYITLLISLIVSSFVSIRIFNKKENKWLAVLVGFCMNTFLLVALTIIFYKVYHVKEIEGLFASLGIFVFAFFIPILTCINFYILEYVRSKVK</sequence>
<evidence type="ECO:0000313" key="3">
    <source>
        <dbReference type="Proteomes" id="UP000180057"/>
    </source>
</evidence>
<dbReference type="RefSeq" id="WP_071389228.1">
    <property type="nucleotide sequence ID" value="NZ_MLQS01000007.1"/>
</dbReference>
<dbReference type="EMBL" id="MLQS01000007">
    <property type="protein sequence ID" value="OIJ20754.1"/>
    <property type="molecule type" value="Genomic_DNA"/>
</dbReference>
<gene>
    <name evidence="2" type="ORF">BKP45_08115</name>
</gene>
<name>A0A1S2M7Z1_9BACI</name>
<reference evidence="2 3" key="1">
    <citation type="submission" date="2016-10" db="EMBL/GenBank/DDBJ databases">
        <title>Draft genome sequences of four alkaliphilic bacteria belonging to the Anaerobacillus genus.</title>
        <authorList>
            <person name="Bassil N.M."/>
            <person name="Lloyd J.R."/>
        </authorList>
    </citation>
    <scope>NUCLEOTIDE SEQUENCE [LARGE SCALE GENOMIC DNA]</scope>
    <source>
        <strain evidence="2 3">DSM 22531</strain>
    </source>
</reference>
<proteinExistence type="predicted"/>
<dbReference type="STRING" id="472963.BKP45_08115"/>
<evidence type="ECO:0000313" key="2">
    <source>
        <dbReference type="EMBL" id="OIJ20754.1"/>
    </source>
</evidence>
<feature type="transmembrane region" description="Helical" evidence="1">
    <location>
        <begin position="31"/>
        <end position="53"/>
    </location>
</feature>
<evidence type="ECO:0000256" key="1">
    <source>
        <dbReference type="SAM" id="Phobius"/>
    </source>
</evidence>
<dbReference type="AlphaFoldDB" id="A0A1S2M7Z1"/>
<feature type="transmembrane region" description="Helical" evidence="1">
    <location>
        <begin position="65"/>
        <end position="88"/>
    </location>
</feature>
<dbReference type="Proteomes" id="UP000180057">
    <property type="component" value="Unassembled WGS sequence"/>
</dbReference>
<keyword evidence="3" id="KW-1185">Reference proteome</keyword>
<keyword evidence="1" id="KW-0472">Membrane</keyword>
<keyword evidence="1" id="KW-1133">Transmembrane helix</keyword>
<feature type="transmembrane region" description="Helical" evidence="1">
    <location>
        <begin position="6"/>
        <end position="24"/>
    </location>
</feature>
<protein>
    <submittedName>
        <fullName evidence="2">Uncharacterized protein</fullName>
    </submittedName>
</protein>
<comment type="caution">
    <text evidence="2">The sequence shown here is derived from an EMBL/GenBank/DDBJ whole genome shotgun (WGS) entry which is preliminary data.</text>
</comment>
<accession>A0A1S2M7Z1</accession>